<keyword evidence="2" id="KW-1185">Reference proteome</keyword>
<reference evidence="1 2" key="1">
    <citation type="submission" date="2013-08" db="EMBL/GenBank/DDBJ databases">
        <title>Flavobacterium saliperosum type strain genome sequencing.</title>
        <authorList>
            <person name="Lee K."/>
            <person name="Yi H."/>
            <person name="Park S."/>
            <person name="Chun J."/>
        </authorList>
    </citation>
    <scope>NUCLEOTIDE SEQUENCE [LARGE SCALE GENOMIC DNA]</scope>
    <source>
        <strain evidence="1 2">S13</strain>
    </source>
</reference>
<organism evidence="1 2">
    <name type="scientific">Flavobacterium saliperosum S13</name>
    <dbReference type="NCBI Taxonomy" id="1341155"/>
    <lineage>
        <taxon>Bacteria</taxon>
        <taxon>Pseudomonadati</taxon>
        <taxon>Bacteroidota</taxon>
        <taxon>Flavobacteriia</taxon>
        <taxon>Flavobacteriales</taxon>
        <taxon>Flavobacteriaceae</taxon>
        <taxon>Flavobacterium</taxon>
    </lineage>
</organism>
<dbReference type="EMBL" id="AVFO01000015">
    <property type="protein sequence ID" value="ESU26821.1"/>
    <property type="molecule type" value="Genomic_DNA"/>
</dbReference>
<dbReference type="Proteomes" id="UP000018234">
    <property type="component" value="Unassembled WGS sequence"/>
</dbReference>
<sequence length="40" mass="5020">MYKFFSFEYFKDHEIKSLCLLKKRKKIILYPKVLYLCTLK</sequence>
<protein>
    <submittedName>
        <fullName evidence="1">Uncharacterized protein</fullName>
    </submittedName>
</protein>
<name>A0ABP2ZXR4_9FLAO</name>
<accession>A0ABP2ZXR4</accession>
<evidence type="ECO:0000313" key="2">
    <source>
        <dbReference type="Proteomes" id="UP000018234"/>
    </source>
</evidence>
<evidence type="ECO:0000313" key="1">
    <source>
        <dbReference type="EMBL" id="ESU26821.1"/>
    </source>
</evidence>
<proteinExistence type="predicted"/>
<comment type="caution">
    <text evidence="1">The sequence shown here is derived from an EMBL/GenBank/DDBJ whole genome shotgun (WGS) entry which is preliminary data.</text>
</comment>
<gene>
    <name evidence="1" type="ORF">FSS13T_09900</name>
</gene>